<dbReference type="Proteomes" id="UP001320706">
    <property type="component" value="Unassembled WGS sequence"/>
</dbReference>
<organism evidence="1 2">
    <name type="scientific">Zalaria obscura</name>
    <dbReference type="NCBI Taxonomy" id="2024903"/>
    <lineage>
        <taxon>Eukaryota</taxon>
        <taxon>Fungi</taxon>
        <taxon>Dikarya</taxon>
        <taxon>Ascomycota</taxon>
        <taxon>Pezizomycotina</taxon>
        <taxon>Dothideomycetes</taxon>
        <taxon>Dothideomycetidae</taxon>
        <taxon>Dothideales</taxon>
        <taxon>Zalariaceae</taxon>
        <taxon>Zalaria</taxon>
    </lineage>
</organism>
<keyword evidence="2" id="KW-1185">Reference proteome</keyword>
<dbReference type="EMBL" id="JAMKPW020000043">
    <property type="protein sequence ID" value="KAK8194279.1"/>
    <property type="molecule type" value="Genomic_DNA"/>
</dbReference>
<name>A0ACC3S3A9_9PEZI</name>
<evidence type="ECO:0000313" key="2">
    <source>
        <dbReference type="Proteomes" id="UP001320706"/>
    </source>
</evidence>
<sequence length="108" mass="11668">MHNAAQASEDAPTGDGALAPAQPMSASCDKSRARDAATHPDGVSNSCSSYFEPSGITTRRSSQPRTIAHERPRTRKRLAAAACDIQMELIVVKLLEAVLFPSYKRVRD</sequence>
<proteinExistence type="predicted"/>
<gene>
    <name evidence="1" type="ORF">M8818_007467</name>
</gene>
<comment type="caution">
    <text evidence="1">The sequence shown here is derived from an EMBL/GenBank/DDBJ whole genome shotgun (WGS) entry which is preliminary data.</text>
</comment>
<evidence type="ECO:0000313" key="1">
    <source>
        <dbReference type="EMBL" id="KAK8194279.1"/>
    </source>
</evidence>
<protein>
    <submittedName>
        <fullName evidence="1">Uncharacterized protein</fullName>
    </submittedName>
</protein>
<reference evidence="1" key="1">
    <citation type="submission" date="2024-02" db="EMBL/GenBank/DDBJ databases">
        <title>Metagenome Assembled Genome of Zalaria obscura JY119.</title>
        <authorList>
            <person name="Vighnesh L."/>
            <person name="Jagadeeshwari U."/>
            <person name="Venkata Ramana C."/>
            <person name="Sasikala C."/>
        </authorList>
    </citation>
    <scope>NUCLEOTIDE SEQUENCE</scope>
    <source>
        <strain evidence="1">JY119</strain>
    </source>
</reference>
<accession>A0ACC3S3A9</accession>